<dbReference type="InterPro" id="IPR032072">
    <property type="entry name" value="DUF4807"/>
</dbReference>
<dbReference type="EMBL" id="QUTA01006038">
    <property type="protein sequence ID" value="RHY12990.1"/>
    <property type="molecule type" value="Genomic_DNA"/>
</dbReference>
<keyword evidence="1" id="KW-1133">Transmembrane helix</keyword>
<name>A0A397AYW6_APHAT</name>
<organism evidence="2 3">
    <name type="scientific">Aphanomyces astaci</name>
    <name type="common">Crayfish plague agent</name>
    <dbReference type="NCBI Taxonomy" id="112090"/>
    <lineage>
        <taxon>Eukaryota</taxon>
        <taxon>Sar</taxon>
        <taxon>Stramenopiles</taxon>
        <taxon>Oomycota</taxon>
        <taxon>Saprolegniomycetes</taxon>
        <taxon>Saprolegniales</taxon>
        <taxon>Verrucalvaceae</taxon>
        <taxon>Aphanomyces</taxon>
    </lineage>
</organism>
<dbReference type="VEuPathDB" id="FungiDB:H257_17696"/>
<reference evidence="2 3" key="1">
    <citation type="submission" date="2018-08" db="EMBL/GenBank/DDBJ databases">
        <title>Aphanomyces genome sequencing and annotation.</title>
        <authorList>
            <person name="Minardi D."/>
            <person name="Oidtmann B."/>
            <person name="Van Der Giezen M."/>
            <person name="Studholme D.J."/>
        </authorList>
    </citation>
    <scope>NUCLEOTIDE SEQUENCE [LARGE SCALE GENOMIC DNA]</scope>
    <source>
        <strain evidence="2 3">Yx</strain>
    </source>
</reference>
<accession>A0A397AYW6</accession>
<comment type="caution">
    <text evidence="2">The sequence shown here is derived from an EMBL/GenBank/DDBJ whole genome shotgun (WGS) entry which is preliminary data.</text>
</comment>
<evidence type="ECO:0000313" key="2">
    <source>
        <dbReference type="EMBL" id="RHY12990.1"/>
    </source>
</evidence>
<dbReference type="VEuPathDB" id="FungiDB:H257_17694"/>
<gene>
    <name evidence="2" type="ORF">DYB25_003985</name>
</gene>
<dbReference type="Pfam" id="PF16065">
    <property type="entry name" value="DUF4807"/>
    <property type="match status" value="1"/>
</dbReference>
<feature type="transmembrane region" description="Helical" evidence="1">
    <location>
        <begin position="12"/>
        <end position="33"/>
    </location>
</feature>
<dbReference type="AlphaFoldDB" id="A0A397AYW6"/>
<evidence type="ECO:0000313" key="3">
    <source>
        <dbReference type="Proteomes" id="UP000266239"/>
    </source>
</evidence>
<sequence length="342" mass="38185">MSWVYRATRFTNAVVSLVTANAYISTLGGGFFLCRHLNQAKLMAQLQICVSQGLHDPILASKCRINLAYGAMARGKFKRAQRIINDEGVNAKALRSDEIHNVCHAAQVYLDKTWDLHRSRLVHEPTDTTQVVDEYYRQRVSGTIGSASRQCRWDDGSSMLLAESETCCQLPMDAPLFMLRTKSTQHVHTRGRTKHGGRAHVPAAPAPRTASSIARLTSGKDVCVVAHHGTVDWVATYYVYGFDKNSLFHLLVPLRHPNEPWTDAETAYLTILARLLHSLEAYVAEKLHAPEPRIRVQLQTVKCEIDAETGRQLLTDGHRPKGVMTPDEAAQLKQVGLNKRSP</sequence>
<keyword evidence="1" id="KW-0812">Transmembrane</keyword>
<proteinExistence type="predicted"/>
<keyword evidence="1" id="KW-0472">Membrane</keyword>
<protein>
    <submittedName>
        <fullName evidence="2">Uncharacterized protein</fullName>
    </submittedName>
</protein>
<evidence type="ECO:0000256" key="1">
    <source>
        <dbReference type="SAM" id="Phobius"/>
    </source>
</evidence>
<dbReference type="Proteomes" id="UP000266239">
    <property type="component" value="Unassembled WGS sequence"/>
</dbReference>